<dbReference type="InterPro" id="IPR050282">
    <property type="entry name" value="Cycloisomerase_2"/>
</dbReference>
<organism evidence="2 3">
    <name type="scientific">Hungatella hathewayi DSM 13479</name>
    <dbReference type="NCBI Taxonomy" id="566550"/>
    <lineage>
        <taxon>Bacteria</taxon>
        <taxon>Bacillati</taxon>
        <taxon>Bacillota</taxon>
        <taxon>Clostridia</taxon>
        <taxon>Lachnospirales</taxon>
        <taxon>Lachnospiraceae</taxon>
        <taxon>Hungatella</taxon>
    </lineage>
</organism>
<name>D3AKE2_9FIRM</name>
<accession>D3AKE2</accession>
<evidence type="ECO:0008006" key="4">
    <source>
        <dbReference type="Google" id="ProtNLM"/>
    </source>
</evidence>
<dbReference type="GO" id="GO:0017057">
    <property type="term" value="F:6-phosphogluconolactonase activity"/>
    <property type="evidence" value="ECO:0007669"/>
    <property type="project" value="TreeGrafter"/>
</dbReference>
<gene>
    <name evidence="2" type="ORF">CLOSTHATH_04085</name>
</gene>
<dbReference type="Pfam" id="PF10282">
    <property type="entry name" value="Lactonase"/>
    <property type="match status" value="1"/>
</dbReference>
<dbReference type="RefSeq" id="WP_006774532.1">
    <property type="nucleotide sequence ID" value="NZ_GG667689.1"/>
</dbReference>
<dbReference type="GO" id="GO:0005829">
    <property type="term" value="C:cytosol"/>
    <property type="evidence" value="ECO:0007669"/>
    <property type="project" value="TreeGrafter"/>
</dbReference>
<evidence type="ECO:0000313" key="2">
    <source>
        <dbReference type="EMBL" id="EFC97711.1"/>
    </source>
</evidence>
<dbReference type="GeneID" id="93148485"/>
<evidence type="ECO:0000313" key="3">
    <source>
        <dbReference type="Proteomes" id="UP000004968"/>
    </source>
</evidence>
<proteinExistence type="inferred from homology"/>
<dbReference type="HOGENOM" id="CLU_038716_5_1_9"/>
<sequence>MGRKRYAFVGTWKDFGGHGEGIYVYELDPETGDMKETDHLRGFRNNSILSISPDKRRLYATIEDKNYQDQWGAGGGVLALAFDAEKGKLSVLNERSALGACTSYISADPAGQYVLITNHGSGLDVITRVVPDGTGGYKIVNEYDDSTLVLFRLCGDGSIGEVCDLHKHEGKGGLKVRGQMCSHLHSVNFDPSGQWVLVCDKGCDRIYVYRMNREKGILEPSPRTVVHTRPGTAPRHLEFHPYAPYCFVNHETASAVTSYYFDAGTGTLREADYQPMIPMDLSVKAELIGDTYGSPADIHVHPGGQFLYSSQRSSYHTGQGTDCIAVFRIDPENGRLERTSIAVMEGPCPRGFAIEPDGRFLYVGNQYLDTICRYRIDPVTGGLTDRQTVAHAATPTCIRIVDI</sequence>
<dbReference type="AlphaFoldDB" id="D3AKE2"/>
<dbReference type="InterPro" id="IPR011048">
    <property type="entry name" value="Haem_d1_sf"/>
</dbReference>
<protein>
    <recommendedName>
        <fullName evidence="4">6-phosphogluconolactonase</fullName>
    </recommendedName>
</protein>
<reference evidence="2 3" key="1">
    <citation type="submission" date="2010-01" db="EMBL/GenBank/DDBJ databases">
        <authorList>
            <person name="Weinstock G."/>
            <person name="Sodergren E."/>
            <person name="Clifton S."/>
            <person name="Fulton L."/>
            <person name="Fulton B."/>
            <person name="Courtney L."/>
            <person name="Fronick C."/>
            <person name="Harrison M."/>
            <person name="Strong C."/>
            <person name="Farmer C."/>
            <person name="Delahaunty K."/>
            <person name="Markovic C."/>
            <person name="Hall O."/>
            <person name="Minx P."/>
            <person name="Tomlinson C."/>
            <person name="Mitreva M."/>
            <person name="Nelson J."/>
            <person name="Hou S."/>
            <person name="Wollam A."/>
            <person name="Pepin K.H."/>
            <person name="Johnson M."/>
            <person name="Bhonagiri V."/>
            <person name="Nash W.E."/>
            <person name="Warren W."/>
            <person name="Chinwalla A."/>
            <person name="Mardis E.R."/>
            <person name="Wilson R.K."/>
        </authorList>
    </citation>
    <scope>NUCLEOTIDE SEQUENCE [LARGE SCALE GENOMIC DNA]</scope>
    <source>
        <strain evidence="2 3">DSM 13479</strain>
    </source>
</reference>
<dbReference type="InterPro" id="IPR015943">
    <property type="entry name" value="WD40/YVTN_repeat-like_dom_sf"/>
</dbReference>
<evidence type="ECO:0000256" key="1">
    <source>
        <dbReference type="ARBA" id="ARBA00005564"/>
    </source>
</evidence>
<dbReference type="EMBL" id="ACIO01000347">
    <property type="protein sequence ID" value="EFC97711.1"/>
    <property type="molecule type" value="Genomic_DNA"/>
</dbReference>
<dbReference type="InterPro" id="IPR019405">
    <property type="entry name" value="Lactonase_7-beta_prop"/>
</dbReference>
<comment type="similarity">
    <text evidence="1">Belongs to the cycloisomerase 2 family.</text>
</comment>
<dbReference type="PANTHER" id="PTHR30344">
    <property type="entry name" value="6-PHOSPHOGLUCONOLACTONASE-RELATED"/>
    <property type="match status" value="1"/>
</dbReference>
<dbReference type="Gene3D" id="2.130.10.10">
    <property type="entry name" value="YVTN repeat-like/Quinoprotein amine dehydrogenase"/>
    <property type="match status" value="1"/>
</dbReference>
<dbReference type="SUPFAM" id="SSF51004">
    <property type="entry name" value="C-terminal (heme d1) domain of cytochrome cd1-nitrite reductase"/>
    <property type="match status" value="1"/>
</dbReference>
<comment type="caution">
    <text evidence="2">The sequence shown here is derived from an EMBL/GenBank/DDBJ whole genome shotgun (WGS) entry which is preliminary data.</text>
</comment>
<dbReference type="Proteomes" id="UP000004968">
    <property type="component" value="Unassembled WGS sequence"/>
</dbReference>
<dbReference type="PANTHER" id="PTHR30344:SF1">
    <property type="entry name" value="6-PHOSPHOGLUCONOLACTONASE"/>
    <property type="match status" value="1"/>
</dbReference>